<evidence type="ECO:0000313" key="6">
    <source>
        <dbReference type="EMBL" id="MBE1591142.1"/>
    </source>
</evidence>
<dbReference type="Pfam" id="PF00126">
    <property type="entry name" value="HTH_1"/>
    <property type="match status" value="1"/>
</dbReference>
<dbReference type="InterPro" id="IPR036388">
    <property type="entry name" value="WH-like_DNA-bd_sf"/>
</dbReference>
<dbReference type="PANTHER" id="PTHR30346">
    <property type="entry name" value="TRANSCRIPTIONAL DUAL REGULATOR HCAR-RELATED"/>
    <property type="match status" value="1"/>
</dbReference>
<dbReference type="GO" id="GO:0003677">
    <property type="term" value="F:DNA binding"/>
    <property type="evidence" value="ECO:0007669"/>
    <property type="project" value="UniProtKB-KW"/>
</dbReference>
<dbReference type="RefSeq" id="WP_225964037.1">
    <property type="nucleotide sequence ID" value="NZ_JADBEK010000001.1"/>
</dbReference>
<dbReference type="Gene3D" id="3.40.190.290">
    <property type="match status" value="1"/>
</dbReference>
<keyword evidence="7" id="KW-1185">Reference proteome</keyword>
<dbReference type="PROSITE" id="PS50931">
    <property type="entry name" value="HTH_LYSR"/>
    <property type="match status" value="1"/>
</dbReference>
<name>A0ABR9ME02_9ACTN</name>
<dbReference type="CDD" id="cd05466">
    <property type="entry name" value="PBP2_LTTR_substrate"/>
    <property type="match status" value="1"/>
</dbReference>
<evidence type="ECO:0000256" key="3">
    <source>
        <dbReference type="ARBA" id="ARBA00023125"/>
    </source>
</evidence>
<keyword evidence="4" id="KW-0804">Transcription</keyword>
<dbReference type="PRINTS" id="PR00039">
    <property type="entry name" value="HTHLYSR"/>
</dbReference>
<accession>A0ABR9ME02</accession>
<evidence type="ECO:0000256" key="2">
    <source>
        <dbReference type="ARBA" id="ARBA00023015"/>
    </source>
</evidence>
<feature type="domain" description="HTH lysR-type" evidence="5">
    <location>
        <begin position="60"/>
        <end position="119"/>
    </location>
</feature>
<dbReference type="InterPro" id="IPR036390">
    <property type="entry name" value="WH_DNA-bd_sf"/>
</dbReference>
<organism evidence="6 7">
    <name type="scientific">Nonomuraea angiospora</name>
    <dbReference type="NCBI Taxonomy" id="46172"/>
    <lineage>
        <taxon>Bacteria</taxon>
        <taxon>Bacillati</taxon>
        <taxon>Actinomycetota</taxon>
        <taxon>Actinomycetes</taxon>
        <taxon>Streptosporangiales</taxon>
        <taxon>Streptosporangiaceae</taxon>
        <taxon>Nonomuraea</taxon>
    </lineage>
</organism>
<dbReference type="Proteomes" id="UP000633509">
    <property type="component" value="Unassembled WGS sequence"/>
</dbReference>
<evidence type="ECO:0000256" key="4">
    <source>
        <dbReference type="ARBA" id="ARBA00023163"/>
    </source>
</evidence>
<evidence type="ECO:0000259" key="5">
    <source>
        <dbReference type="PROSITE" id="PS50931"/>
    </source>
</evidence>
<reference evidence="6 7" key="1">
    <citation type="submission" date="2020-10" db="EMBL/GenBank/DDBJ databases">
        <title>Sequencing the genomes of 1000 actinobacteria strains.</title>
        <authorList>
            <person name="Klenk H.-P."/>
        </authorList>
    </citation>
    <scope>NUCLEOTIDE SEQUENCE [LARGE SCALE GENOMIC DNA]</scope>
    <source>
        <strain evidence="6 7">DSM 43173</strain>
    </source>
</reference>
<dbReference type="PANTHER" id="PTHR30346:SF28">
    <property type="entry name" value="HTH-TYPE TRANSCRIPTIONAL REGULATOR CYNR"/>
    <property type="match status" value="1"/>
</dbReference>
<dbReference type="Gene3D" id="1.10.10.10">
    <property type="entry name" value="Winged helix-like DNA-binding domain superfamily/Winged helix DNA-binding domain"/>
    <property type="match status" value="1"/>
</dbReference>
<dbReference type="SUPFAM" id="SSF46785">
    <property type="entry name" value="Winged helix' DNA-binding domain"/>
    <property type="match status" value="1"/>
</dbReference>
<keyword evidence="3 6" id="KW-0238">DNA-binding</keyword>
<dbReference type="EMBL" id="JADBEK010000001">
    <property type="protein sequence ID" value="MBE1591142.1"/>
    <property type="molecule type" value="Genomic_DNA"/>
</dbReference>
<evidence type="ECO:0000313" key="7">
    <source>
        <dbReference type="Proteomes" id="UP000633509"/>
    </source>
</evidence>
<dbReference type="Pfam" id="PF03466">
    <property type="entry name" value="LysR_substrate"/>
    <property type="match status" value="1"/>
</dbReference>
<keyword evidence="2" id="KW-0805">Transcription regulation</keyword>
<evidence type="ECO:0000256" key="1">
    <source>
        <dbReference type="ARBA" id="ARBA00009437"/>
    </source>
</evidence>
<comment type="similarity">
    <text evidence="1">Belongs to the LysR transcriptional regulatory family.</text>
</comment>
<protein>
    <submittedName>
        <fullName evidence="6">DNA-binding transcriptional LysR family regulator</fullName>
    </submittedName>
</protein>
<dbReference type="SUPFAM" id="SSF53850">
    <property type="entry name" value="Periplasmic binding protein-like II"/>
    <property type="match status" value="1"/>
</dbReference>
<dbReference type="InterPro" id="IPR005119">
    <property type="entry name" value="LysR_subst-bd"/>
</dbReference>
<proteinExistence type="inferred from homology"/>
<sequence>MLVLLRIVVPNATTRWRGRHGDLPGGWFCHAKPRDSIVKNDDFRLIRSLMPMHAGLMTDVELRHLAAMAAIAEQGSFGRAAASLGYTQSTVSQQIAALERALGGPVFDRPGGPKPVRLTPLGSVVLNHGRELLAKAEALADAVDRFKAGDGRIDIGTFQSVSNVILPSVVRRLRDEHPGCDIRLSEEEPDQPQIGDLDLLFYDGRIDGDVEHLKLLDDPYLLVANANTFPDGPVPLDLLDGAPMVAWPLTCDQPAMEQEVARSGARPQIVFRTAVNDTLLSMVRAGLGSAMLPWLVIRGAGISSDGSLRVHELRPSPPPREIYLHWRAGRTHSPLARRAIEIAAEVAAELAPPPASA</sequence>
<dbReference type="InterPro" id="IPR000847">
    <property type="entry name" value="LysR_HTH_N"/>
</dbReference>
<comment type="caution">
    <text evidence="6">The sequence shown here is derived from an EMBL/GenBank/DDBJ whole genome shotgun (WGS) entry which is preliminary data.</text>
</comment>
<gene>
    <name evidence="6" type="ORF">H4W80_009400</name>
</gene>